<dbReference type="Proteomes" id="UP000315995">
    <property type="component" value="Chromosome"/>
</dbReference>
<evidence type="ECO:0000313" key="2">
    <source>
        <dbReference type="Proteomes" id="UP000315995"/>
    </source>
</evidence>
<organism evidence="1 2">
    <name type="scientific">Persicimonas caeni</name>
    <dbReference type="NCBI Taxonomy" id="2292766"/>
    <lineage>
        <taxon>Bacteria</taxon>
        <taxon>Deltaproteobacteria</taxon>
        <taxon>Bradymonadales</taxon>
        <taxon>Bradymonadaceae</taxon>
        <taxon>Persicimonas</taxon>
    </lineage>
</organism>
<reference evidence="1 2" key="1">
    <citation type="submission" date="2019-06" db="EMBL/GenBank/DDBJ databases">
        <title>Persicimonas caeni gen. nov., sp. nov., a predatory bacterium isolated from solar saltern.</title>
        <authorList>
            <person name="Wang S."/>
        </authorList>
    </citation>
    <scope>NUCLEOTIDE SEQUENCE [LARGE SCALE GENOMIC DNA]</scope>
    <source>
        <strain evidence="1 2">YN101</strain>
    </source>
</reference>
<keyword evidence="2" id="KW-1185">Reference proteome</keyword>
<dbReference type="AlphaFoldDB" id="A0A4Y6PMC6"/>
<dbReference type="RefSeq" id="WP_141195898.1">
    <property type="nucleotide sequence ID" value="NZ_CP041186.1"/>
</dbReference>
<evidence type="ECO:0000313" key="1">
    <source>
        <dbReference type="EMBL" id="QDG49400.1"/>
    </source>
</evidence>
<protein>
    <submittedName>
        <fullName evidence="1">Uncharacterized protein</fullName>
    </submittedName>
</protein>
<name>A0A4Y6PMC6_PERCE</name>
<accession>A0A4Y6PMC6</accession>
<gene>
    <name evidence="1" type="ORF">FIV42_01200</name>
</gene>
<dbReference type="EMBL" id="CP041186">
    <property type="protein sequence ID" value="QDG49400.1"/>
    <property type="molecule type" value="Genomic_DNA"/>
</dbReference>
<proteinExistence type="predicted"/>
<accession>A0A5B8XZA9</accession>
<sequence>MTIFFIIKSPKTIKVIWHGPDGTTLSGCLIQSTCRFVTQKLPIACRGGGIGGGCIRIDGVTGTPKRSYCVRDPLSSAPGASVCLEAASTTYNNGCARFEGRFSAIEASIVGGSDARVEVCAPSGDKRIGWPNPLPP</sequence>